<gene>
    <name evidence="4" type="ORF">HARCEL1_00125</name>
</gene>
<evidence type="ECO:0000256" key="2">
    <source>
        <dbReference type="SAM" id="Phobius"/>
    </source>
</evidence>
<protein>
    <recommendedName>
        <fullName evidence="3">DUF7305 domain-containing protein</fullName>
    </recommendedName>
</protein>
<reference evidence="4 5" key="1">
    <citation type="submission" date="2018-04" db="EMBL/GenBank/DDBJ databases">
        <title>Halococcoides cellulosivorans gen. nov., sp. nov., an extremely halophilic cellulose-utilizing haloarchaeon from hypersaline lakes.</title>
        <authorList>
            <person name="Sorokin D.Y."/>
            <person name="Toshchakov S.V."/>
            <person name="Samarov N.I."/>
            <person name="Korzhenkov A."/>
            <person name="Kublanov I.V."/>
        </authorList>
    </citation>
    <scope>NUCLEOTIDE SEQUENCE [LARGE SCALE GENOMIC DNA]</scope>
    <source>
        <strain evidence="4 5">HArcel1</strain>
    </source>
</reference>
<evidence type="ECO:0000259" key="3">
    <source>
        <dbReference type="Pfam" id="PF23981"/>
    </source>
</evidence>
<organism evidence="4 5">
    <name type="scientific">Halococcoides cellulosivorans</name>
    <dbReference type="NCBI Taxonomy" id="1679096"/>
    <lineage>
        <taxon>Archaea</taxon>
        <taxon>Methanobacteriati</taxon>
        <taxon>Methanobacteriota</taxon>
        <taxon>Stenosarchaea group</taxon>
        <taxon>Halobacteria</taxon>
        <taxon>Halobacteriales</taxon>
        <taxon>Haloarculaceae</taxon>
        <taxon>Halococcoides</taxon>
    </lineage>
</organism>
<dbReference type="KEGG" id="harc:HARCEL1_00125"/>
<dbReference type="InterPro" id="IPR055729">
    <property type="entry name" value="DUF7305"/>
</dbReference>
<feature type="domain" description="DUF7305" evidence="3">
    <location>
        <begin position="672"/>
        <end position="840"/>
    </location>
</feature>
<sequence>MVRMHSLLDAGADDSASRRESARRALSPVMGTVMIFAFVLVAVMVVAGLGTNAMELSRDEAETQQVRLSLQELADRSASVAGDPGRSAQVALSAEGRTVDPEAGTVRVDVRSSSGNSQTERTLGAVRYDRDGAIVAYQGGGVWQSETGSDSVSVVSAPPVEYRNRTAPTLTIPILRIAGDSGVGDSLTVASSGSATSLIPASMVPLPPDSSVNITVESEFYRGWGQVFEDQLPSASVSYDHTANAVTIRLLGPESAPAATNAARVDGAVVSTTGGHFSNNATVNSYNPAGVSGGPLGTVRVSDAMNSTQWTRINGPLHVDNDLRSDLHFSVAGETRVAGDANFTNNNSYRGPVSVGGNLGSDASDGAEHISLHSDLRVGGFAGYEPDGLRHLQVDGDFDVGTDADLGSETIVGGTLTAGDSVRLQHDSTTVHGDIVAGETVRVVKGHVEGDIVAGGDVIVFHSATVEGTIEADGDVIVRHRDGYTASAVTPERVVAGGDIRVEDGTSLRPADNTPGVNERMAIAGDDVIVEEDGLLQAATYASNGDGGDAVVLQGNTSKLDGHVVVPSADRVVVENTAAEYTCSDRGGPSDPTDQPTGDSGRITGCVEEQSPPSEQPTIPEPSAPATPLAPIMNDDRPAAADIVEDHRHLQDDPDSSPLISDGGKMPAWGTCDPSCTLGAGNYSMSQISVGPDTELTFDTSEGDINVFLTGSFDVLDWGGSMADAGEVHVAGDGRVSIYQTGRPATIQMGGTLTTETGSADQFWLYQKPDPSALGPGFTVGSGSSEQYPSTFTGVFYGYDSDGPGVSYRVDSHSEVNGALVGSVDGVTNHAVISYDESLTRDPPADDEDDDSGPGLAHVVYVQTEDRSVTVGAG</sequence>
<evidence type="ECO:0000313" key="5">
    <source>
        <dbReference type="Proteomes" id="UP000244727"/>
    </source>
</evidence>
<keyword evidence="2" id="KW-0812">Transmembrane</keyword>
<evidence type="ECO:0000256" key="1">
    <source>
        <dbReference type="SAM" id="MobiDB-lite"/>
    </source>
</evidence>
<dbReference type="Pfam" id="PF23960">
    <property type="entry name" value="DUF7289"/>
    <property type="match status" value="1"/>
</dbReference>
<dbReference type="AlphaFoldDB" id="A0A2R4WXH3"/>
<feature type="transmembrane region" description="Helical" evidence="2">
    <location>
        <begin position="25"/>
        <end position="49"/>
    </location>
</feature>
<keyword evidence="2" id="KW-0472">Membrane</keyword>
<dbReference type="Pfam" id="PF23981">
    <property type="entry name" value="DUF7305"/>
    <property type="match status" value="1"/>
</dbReference>
<keyword evidence="5" id="KW-1185">Reference proteome</keyword>
<dbReference type="Proteomes" id="UP000244727">
    <property type="component" value="Chromosome"/>
</dbReference>
<name>A0A2R4WXH3_9EURY</name>
<feature type="region of interest" description="Disordered" evidence="1">
    <location>
        <begin position="580"/>
        <end position="631"/>
    </location>
</feature>
<dbReference type="EMBL" id="CP028858">
    <property type="protein sequence ID" value="AWB26236.1"/>
    <property type="molecule type" value="Genomic_DNA"/>
</dbReference>
<proteinExistence type="predicted"/>
<evidence type="ECO:0000313" key="4">
    <source>
        <dbReference type="EMBL" id="AWB26236.1"/>
    </source>
</evidence>
<accession>A0A2R4WXH3</accession>
<keyword evidence="2" id="KW-1133">Transmembrane helix</keyword>
<dbReference type="InterPro" id="IPR055713">
    <property type="entry name" value="DUF7289"/>
</dbReference>
<feature type="region of interest" description="Disordered" evidence="1">
    <location>
        <begin position="836"/>
        <end position="856"/>
    </location>
</feature>